<proteinExistence type="predicted"/>
<sequence>MCMGVQGPGVTSLQLAPLSTRMDVTAEALAAPPSPQPGSDGAGSHNQLAPMPGSACGLGADMLPRWELGLYLLASLGFHFYAFLEVYRVSRGEVPPELLPGERGARGPSPGPGPELAKCPQSAAFTVRLPAGVSMEGSSLSGQGGAALSQSWSLCSGAGPLALRWDPPGPSTGIPLALRWDPPGPSAGTPLAPPLGPPWPLRWPPPLAPPLWWGTGRQCWCSDDCRSWSRKGQEAVARLSAGPARPPFRACRLSAL</sequence>
<name>A0A8J5ZQJ7_GALPY</name>
<feature type="region of interest" description="Disordered" evidence="1">
    <location>
        <begin position="97"/>
        <end position="117"/>
    </location>
</feature>
<accession>A0A8J5ZQJ7</accession>
<dbReference type="AlphaFoldDB" id="A0A8J5ZQJ7"/>
<gene>
    <name evidence="2" type="ORF">J0S82_018805</name>
</gene>
<protein>
    <submittedName>
        <fullName evidence="2">Uncharacterized protein</fullName>
    </submittedName>
</protein>
<organism evidence="2 3">
    <name type="scientific">Galemys pyrenaicus</name>
    <name type="common">Iberian desman</name>
    <name type="synonym">Pyrenean desman</name>
    <dbReference type="NCBI Taxonomy" id="202257"/>
    <lineage>
        <taxon>Eukaryota</taxon>
        <taxon>Metazoa</taxon>
        <taxon>Chordata</taxon>
        <taxon>Craniata</taxon>
        <taxon>Vertebrata</taxon>
        <taxon>Euteleostomi</taxon>
        <taxon>Mammalia</taxon>
        <taxon>Eutheria</taxon>
        <taxon>Laurasiatheria</taxon>
        <taxon>Eulipotyphla</taxon>
        <taxon>Talpidae</taxon>
        <taxon>Galemys</taxon>
    </lineage>
</organism>
<keyword evidence="3" id="KW-1185">Reference proteome</keyword>
<evidence type="ECO:0000313" key="3">
    <source>
        <dbReference type="Proteomes" id="UP000700334"/>
    </source>
</evidence>
<reference evidence="2" key="1">
    <citation type="journal article" date="2021" name="Evol. Appl.">
        <title>The genome of the Pyrenean desman and the effects of bottlenecks and inbreeding on the genomic landscape of an endangered species.</title>
        <authorList>
            <person name="Escoda L."/>
            <person name="Castresana J."/>
        </authorList>
    </citation>
    <scope>NUCLEOTIDE SEQUENCE</scope>
    <source>
        <strain evidence="2">IBE-C5619</strain>
    </source>
</reference>
<dbReference type="Proteomes" id="UP000700334">
    <property type="component" value="Unassembled WGS sequence"/>
</dbReference>
<evidence type="ECO:0000313" key="2">
    <source>
        <dbReference type="EMBL" id="KAG8504417.1"/>
    </source>
</evidence>
<feature type="region of interest" description="Disordered" evidence="1">
    <location>
        <begin position="29"/>
        <end position="48"/>
    </location>
</feature>
<dbReference type="EMBL" id="JAGFMF010012293">
    <property type="protein sequence ID" value="KAG8504417.1"/>
    <property type="molecule type" value="Genomic_DNA"/>
</dbReference>
<dbReference type="OrthoDB" id="10664989at2759"/>
<comment type="caution">
    <text evidence="2">The sequence shown here is derived from an EMBL/GenBank/DDBJ whole genome shotgun (WGS) entry which is preliminary data.</text>
</comment>
<evidence type="ECO:0000256" key="1">
    <source>
        <dbReference type="SAM" id="MobiDB-lite"/>
    </source>
</evidence>